<gene>
    <name evidence="2" type="ORF">LTR36_007999</name>
</gene>
<keyword evidence="3" id="KW-1185">Reference proteome</keyword>
<organism evidence="2 3">
    <name type="scientific">Oleoguttula mirabilis</name>
    <dbReference type="NCBI Taxonomy" id="1507867"/>
    <lineage>
        <taxon>Eukaryota</taxon>
        <taxon>Fungi</taxon>
        <taxon>Dikarya</taxon>
        <taxon>Ascomycota</taxon>
        <taxon>Pezizomycotina</taxon>
        <taxon>Dothideomycetes</taxon>
        <taxon>Dothideomycetidae</taxon>
        <taxon>Mycosphaerellales</taxon>
        <taxon>Teratosphaeriaceae</taxon>
        <taxon>Oleoguttula</taxon>
    </lineage>
</organism>
<reference evidence="2 3" key="1">
    <citation type="submission" date="2021-11" db="EMBL/GenBank/DDBJ databases">
        <title>Black yeast isolated from Biological Soil Crust.</title>
        <authorList>
            <person name="Kurbessoian T."/>
        </authorList>
    </citation>
    <scope>NUCLEOTIDE SEQUENCE [LARGE SCALE GENOMIC DNA]</scope>
    <source>
        <strain evidence="2 3">CCFEE 5522</strain>
    </source>
</reference>
<feature type="transmembrane region" description="Helical" evidence="1">
    <location>
        <begin position="346"/>
        <end position="367"/>
    </location>
</feature>
<keyword evidence="1" id="KW-1133">Transmembrane helix</keyword>
<feature type="transmembrane region" description="Helical" evidence="1">
    <location>
        <begin position="320"/>
        <end position="340"/>
    </location>
</feature>
<dbReference type="Proteomes" id="UP001324427">
    <property type="component" value="Unassembled WGS sequence"/>
</dbReference>
<name>A0AAV9J943_9PEZI</name>
<evidence type="ECO:0000256" key="1">
    <source>
        <dbReference type="SAM" id="Phobius"/>
    </source>
</evidence>
<dbReference type="EMBL" id="JAVFHQ010000053">
    <property type="protein sequence ID" value="KAK4541398.1"/>
    <property type="molecule type" value="Genomic_DNA"/>
</dbReference>
<protein>
    <submittedName>
        <fullName evidence="2">Uncharacterized protein</fullName>
    </submittedName>
</protein>
<feature type="transmembrane region" description="Helical" evidence="1">
    <location>
        <begin position="195"/>
        <end position="221"/>
    </location>
</feature>
<sequence>MSHVPFLAVQPDEQFDTEIVKTRDFASTNGFPRSSSSAMDADFADAPQASQLGRVPPATRLPGWIRFPLAVLISFSLSALFYSLVADWAGVELAAVSREYEEEWQVGAVLAWKFAELCTAWYAGYDWKDLASLATLSNLPYYFLLHTFYELHLSSCAIALAIDIATIGIPFALLQPLIHAHEPGGTPNQQVAQDATIFFLMSLFGSAIYAVTVYGSLYTWLPVHIVVHFDGVRSMQHAHDATIPLLVGMLIPIGWATAQFLFTPMIGARGNPGITDPALKPEKVKFDPENATFGETVAFNLGYGPDGFSKRAEVLAKRTAVLISCSVVNTFVRVFVTIAGTELVGAAGWAGVWGIAAALTSVAYAWAGNE</sequence>
<keyword evidence="1" id="KW-0472">Membrane</keyword>
<comment type="caution">
    <text evidence="2">The sequence shown here is derived from an EMBL/GenBank/DDBJ whole genome shotgun (WGS) entry which is preliminary data.</text>
</comment>
<feature type="transmembrane region" description="Helical" evidence="1">
    <location>
        <begin position="64"/>
        <end position="85"/>
    </location>
</feature>
<dbReference type="AlphaFoldDB" id="A0AAV9J943"/>
<accession>A0AAV9J943</accession>
<evidence type="ECO:0000313" key="3">
    <source>
        <dbReference type="Proteomes" id="UP001324427"/>
    </source>
</evidence>
<feature type="transmembrane region" description="Helical" evidence="1">
    <location>
        <begin position="241"/>
        <end position="262"/>
    </location>
</feature>
<evidence type="ECO:0000313" key="2">
    <source>
        <dbReference type="EMBL" id="KAK4541398.1"/>
    </source>
</evidence>
<keyword evidence="1" id="KW-0812">Transmembrane</keyword>
<proteinExistence type="predicted"/>